<evidence type="ECO:0000256" key="1">
    <source>
        <dbReference type="SAM" id="MobiDB-lite"/>
    </source>
</evidence>
<evidence type="ECO:0000313" key="3">
    <source>
        <dbReference type="Proteomes" id="UP000708148"/>
    </source>
</evidence>
<feature type="compositionally biased region" description="Polar residues" evidence="1">
    <location>
        <begin position="675"/>
        <end position="692"/>
    </location>
</feature>
<sequence length="1143" mass="120358">MASGEVAPKAEMPRNSSLEDLRQLSLTEGDLPEADAADRRQSDPRPPPVDPQPPTVGPSACGFPYPVPYPFCPPGFGFGMMPPTGFPCWTTGPLAGQQKAQARCQQQPSQVQAFPGPIMGHQGAHNGSSEDRRKSQAGEDFVASCLLDKPVDEVMAGAGSAEGRLEPRGGTVPQGTGQGSQRGDSEGSEENRACSEGTEKKVPVVAEGDQPCVLPDTEPGRAGGRGDSNKEVWAREGEEACLRSVKPGTKVCEQSGNCGGVSAVGCAPSMAEKGSCLASGVAPEGGACCAPSGIDGTSAMGQPVDRSTTDMEVDGEKVAVTGEQENQNRDSGQGNDSHIDAAVGKPDVNLLQRSPADGICASSLSAVTVPGRPEANNSLAGGLASDPATPSGCGQEVMGPSGSSKGTAPGQPKPGVPTAQGAFPALQRSHTSPASLLTTLAAPGQHMQSQACPLPAGLRQAVLPIPGAGSGVPAPMPFPGLFPGQSMPPWYAPFGPGMHIPGAVPGTCGFYPNPFAGQMPQVGAGVAQGFPVSMAPVPLGMGHQQLAGMHGSEGMRNMMLGLVPVTSAMEVPSAGPSSQGLLGGDGDKANKVKKIRPPGSCASLGVLGAKGQKRPRKTKKTKTQALEAGKHALELVSGADGGGAGKMAMDGSIRAHGSQTALPAATPRKGESEVKTGSSAVEDMQNNDNLSIAQRRPKRVPGGDPLQNESVSRLCDLIRNNFTEFESQGRILRLKQYLKTDARPSVINLVLEALKENTLVEALYIQNFELGMYDEQLELLTDVLKQRRIWALYVGENFHTSLAAWEAFADELPRTDVAYLYVSEHHLEHTNLKTKMRDAIRANRKRAPPRDAEVIRNIKNMWFNPKVLGASRADWRLPDTLSVQQDLPWNTGSEASGPEDVSDFLLDGEDMAGVQGRPMAKLALPKQGTKVKRRGPKLRSKRPHNRKAALQKRQGHRKLGAVGLQPVSAAGRLPMGSYAMNATAALGPNRLGHCADSECAGRAVRAKRGAARKESWSRVVANGMRLRSSGRKRVWRVKRAPSSTSLVAGPSAKRCCLRNARMYAVHAAEAPEDRVVLEHTSHPKNEAGGRATFADVVNARLINPGRYKWTVGQDQCVEVNIQDDGAILYKGTDYCSISSFALS</sequence>
<feature type="region of interest" description="Disordered" evidence="1">
    <location>
        <begin position="926"/>
        <end position="961"/>
    </location>
</feature>
<gene>
    <name evidence="2" type="ORF">OSTQU699_LOCUS8947</name>
</gene>
<feature type="region of interest" description="Disordered" evidence="1">
    <location>
        <begin position="595"/>
        <end position="621"/>
    </location>
</feature>
<feature type="region of interest" description="Disordered" evidence="1">
    <location>
        <begin position="160"/>
        <end position="230"/>
    </location>
</feature>
<feature type="compositionally biased region" description="Polar residues" evidence="1">
    <location>
        <begin position="323"/>
        <end position="336"/>
    </location>
</feature>
<feature type="compositionally biased region" description="Pro residues" evidence="1">
    <location>
        <begin position="44"/>
        <end position="56"/>
    </location>
</feature>
<name>A0A8S1JBU1_9CHLO</name>
<reference evidence="2" key="1">
    <citation type="submission" date="2020-12" db="EMBL/GenBank/DDBJ databases">
        <authorList>
            <person name="Iha C."/>
        </authorList>
    </citation>
    <scope>NUCLEOTIDE SEQUENCE</scope>
</reference>
<protein>
    <submittedName>
        <fullName evidence="2">Uncharacterized protein</fullName>
    </submittedName>
</protein>
<feature type="region of interest" description="Disordered" evidence="1">
    <location>
        <begin position="320"/>
        <end position="341"/>
    </location>
</feature>
<dbReference type="EMBL" id="CAJHUC010002314">
    <property type="protein sequence ID" value="CAD7703590.1"/>
    <property type="molecule type" value="Genomic_DNA"/>
</dbReference>
<organism evidence="2 3">
    <name type="scientific">Ostreobium quekettii</name>
    <dbReference type="NCBI Taxonomy" id="121088"/>
    <lineage>
        <taxon>Eukaryota</taxon>
        <taxon>Viridiplantae</taxon>
        <taxon>Chlorophyta</taxon>
        <taxon>core chlorophytes</taxon>
        <taxon>Ulvophyceae</taxon>
        <taxon>TCBD clade</taxon>
        <taxon>Bryopsidales</taxon>
        <taxon>Ostreobineae</taxon>
        <taxon>Ostreobiaceae</taxon>
        <taxon>Ostreobium</taxon>
    </lineage>
</organism>
<feature type="compositionally biased region" description="Polar residues" evidence="1">
    <location>
        <begin position="173"/>
        <end position="182"/>
    </location>
</feature>
<feature type="region of interest" description="Disordered" evidence="1">
    <location>
        <begin position="647"/>
        <end position="706"/>
    </location>
</feature>
<proteinExistence type="predicted"/>
<feature type="non-terminal residue" evidence="2">
    <location>
        <position position="1143"/>
    </location>
</feature>
<feature type="region of interest" description="Disordered" evidence="1">
    <location>
        <begin position="377"/>
        <end position="421"/>
    </location>
</feature>
<feature type="region of interest" description="Disordered" evidence="1">
    <location>
        <begin position="1"/>
        <end position="60"/>
    </location>
</feature>
<feature type="compositionally biased region" description="Basic residues" evidence="1">
    <location>
        <begin position="611"/>
        <end position="621"/>
    </location>
</feature>
<feature type="compositionally biased region" description="Basic and acidic residues" evidence="1">
    <location>
        <begin position="183"/>
        <end position="202"/>
    </location>
</feature>
<dbReference type="Proteomes" id="UP000708148">
    <property type="component" value="Unassembled WGS sequence"/>
</dbReference>
<evidence type="ECO:0000313" key="2">
    <source>
        <dbReference type="EMBL" id="CAD7703590.1"/>
    </source>
</evidence>
<dbReference type="OrthoDB" id="568100at2759"/>
<feature type="region of interest" description="Disordered" evidence="1">
    <location>
        <begin position="293"/>
        <end position="312"/>
    </location>
</feature>
<accession>A0A8S1JBU1</accession>
<feature type="compositionally biased region" description="Basic residues" evidence="1">
    <location>
        <begin position="929"/>
        <end position="959"/>
    </location>
</feature>
<comment type="caution">
    <text evidence="2">The sequence shown here is derived from an EMBL/GenBank/DDBJ whole genome shotgun (WGS) entry which is preliminary data.</text>
</comment>
<dbReference type="AlphaFoldDB" id="A0A8S1JBU1"/>
<keyword evidence="3" id="KW-1185">Reference proteome</keyword>